<reference evidence="2 3" key="2">
    <citation type="submission" date="2016-12" db="EMBL/GenBank/DDBJ databases">
        <title>Draft Genome Sequence of Cystobacter ferrugineus Strain Cbfe23.</title>
        <authorList>
            <person name="Akbar S."/>
            <person name="Dowd S.E."/>
            <person name="Stevens D.C."/>
        </authorList>
    </citation>
    <scope>NUCLEOTIDE SEQUENCE [LARGE SCALE GENOMIC DNA]</scope>
    <source>
        <strain evidence="2 3">Cbfe23</strain>
    </source>
</reference>
<comment type="caution">
    <text evidence="2">The sequence shown here is derived from an EMBL/GenBank/DDBJ whole genome shotgun (WGS) entry which is preliminary data.</text>
</comment>
<evidence type="ECO:0000313" key="2">
    <source>
        <dbReference type="EMBL" id="OJH39491.1"/>
    </source>
</evidence>
<evidence type="ECO:0000256" key="1">
    <source>
        <dbReference type="SAM" id="Phobius"/>
    </source>
</evidence>
<proteinExistence type="predicted"/>
<reference evidence="3" key="1">
    <citation type="submission" date="2016-11" db="EMBL/GenBank/DDBJ databases">
        <authorList>
            <person name="Shukria A."/>
            <person name="Stevens D.C."/>
        </authorList>
    </citation>
    <scope>NUCLEOTIDE SEQUENCE [LARGE SCALE GENOMIC DNA]</scope>
    <source>
        <strain evidence="3">Cbfe23</strain>
    </source>
</reference>
<dbReference type="RefSeq" id="WP_071899666.1">
    <property type="nucleotide sequence ID" value="NZ_MPIN01000004.1"/>
</dbReference>
<keyword evidence="1" id="KW-1133">Transmembrane helix</keyword>
<sequence>MRAHTQVPQRKMYLITENASSIDFQEDARGIGGAGVEFYCNELKIQCYDKCWRRKPSIWSIKKHSAAHRELCTKKCREEFNECVDKIEELERQESQSKKLQFPSINEALDWLREHTPEAPPGTHVVVAGVGFVIAAIGGALFLVPI</sequence>
<keyword evidence="1" id="KW-0472">Membrane</keyword>
<protein>
    <submittedName>
        <fullName evidence="2">Uncharacterized protein</fullName>
    </submittedName>
</protein>
<evidence type="ECO:0000313" key="3">
    <source>
        <dbReference type="Proteomes" id="UP000182229"/>
    </source>
</evidence>
<dbReference type="Proteomes" id="UP000182229">
    <property type="component" value="Unassembled WGS sequence"/>
</dbReference>
<dbReference type="EMBL" id="MPIN01000004">
    <property type="protein sequence ID" value="OJH39491.1"/>
    <property type="molecule type" value="Genomic_DNA"/>
</dbReference>
<organism evidence="2 3">
    <name type="scientific">Cystobacter ferrugineus</name>
    <dbReference type="NCBI Taxonomy" id="83449"/>
    <lineage>
        <taxon>Bacteria</taxon>
        <taxon>Pseudomonadati</taxon>
        <taxon>Myxococcota</taxon>
        <taxon>Myxococcia</taxon>
        <taxon>Myxococcales</taxon>
        <taxon>Cystobacterineae</taxon>
        <taxon>Archangiaceae</taxon>
        <taxon>Cystobacter</taxon>
    </lineage>
</organism>
<name>A0A1L9BB77_9BACT</name>
<feature type="transmembrane region" description="Helical" evidence="1">
    <location>
        <begin position="125"/>
        <end position="144"/>
    </location>
</feature>
<gene>
    <name evidence="2" type="ORF">BON30_18520</name>
</gene>
<keyword evidence="1" id="KW-0812">Transmembrane</keyword>
<dbReference type="AlphaFoldDB" id="A0A1L9BB77"/>
<keyword evidence="3" id="KW-1185">Reference proteome</keyword>
<accession>A0A1L9BB77</accession>